<evidence type="ECO:0000313" key="2">
    <source>
        <dbReference type="Proteomes" id="UP000284207"/>
    </source>
</evidence>
<evidence type="ECO:0000313" key="1">
    <source>
        <dbReference type="EMBL" id="ROO02170.1"/>
    </source>
</evidence>
<reference evidence="1 2" key="1">
    <citation type="submission" date="2016-10" db="EMBL/GenBank/DDBJ databases">
        <title>Comparative genome analysis of multiple Pseudomonas spp. focuses on biocontrol and plant growth promoting traits.</title>
        <authorList>
            <person name="Tao X.-Y."/>
            <person name="Taylor C.G."/>
        </authorList>
    </citation>
    <scope>NUCLEOTIDE SEQUENCE [LARGE SCALE GENOMIC DNA]</scope>
    <source>
        <strain evidence="1 2">36B3</strain>
    </source>
</reference>
<organism evidence="1 2">
    <name type="scientific">Pseudomonas moraviensis</name>
    <dbReference type="NCBI Taxonomy" id="321662"/>
    <lineage>
        <taxon>Bacteria</taxon>
        <taxon>Pseudomonadati</taxon>
        <taxon>Pseudomonadota</taxon>
        <taxon>Gammaproteobacteria</taxon>
        <taxon>Pseudomonadales</taxon>
        <taxon>Pseudomonadaceae</taxon>
        <taxon>Pseudomonas</taxon>
    </lineage>
</organism>
<dbReference type="AlphaFoldDB" id="A0A423NV39"/>
<protein>
    <submittedName>
        <fullName evidence="1">Uncharacterized protein</fullName>
    </submittedName>
</protein>
<comment type="caution">
    <text evidence="1">The sequence shown here is derived from an EMBL/GenBank/DDBJ whole genome shotgun (WGS) entry which is preliminary data.</text>
</comment>
<gene>
    <name evidence="1" type="ORF">BK674_04865</name>
</gene>
<accession>A0A423NV39</accession>
<dbReference type="EMBL" id="MOCA01000002">
    <property type="protein sequence ID" value="ROO02170.1"/>
    <property type="molecule type" value="Genomic_DNA"/>
</dbReference>
<name>A0A423NV39_9PSED</name>
<sequence length="118" mass="13224">MQAHQLCGQSADWRGRTLFAGKFHRRVEILEQRAHVPFDRLETALGHLRGEDLQRLRIGETTGQRFGDQTGIDPGLLGQRHHFGDHQRIAGDDHLVARLGHLPGADAAHVRDALTEVE</sequence>
<proteinExistence type="predicted"/>
<dbReference type="Proteomes" id="UP000284207">
    <property type="component" value="Unassembled WGS sequence"/>
</dbReference>